<dbReference type="InterPro" id="IPR009597">
    <property type="entry name" value="DUF1206"/>
</dbReference>
<feature type="domain" description="DUF1206" evidence="2">
    <location>
        <begin position="104"/>
        <end position="172"/>
    </location>
</feature>
<sequence>MTATLTARGAARSDPMKRLARLGLAARAAIYLLIGILAIALALGSPRGEADQRGALQALTRHTGGTALVWVIAVGLAAYALWRFSEAAFGVVGEGNKAVPRLQSFARGVIYTFFAVSAFTLLLQNSSSSQAGQQAEFTAKTMRHTGGRWAVGIVGAVVVICGLVLVWQGLTRSFEKYLNLGQMSPRTRRVVEFLGVFGTAARGAVFALAGALVIVAAVQYDPRKATGLDGALRQLADSSSWSWLLYLIAAGLVVFGIYGFAEAKWRRT</sequence>
<gene>
    <name evidence="3" type="ORF">M6B22_03000</name>
</gene>
<keyword evidence="1" id="KW-1133">Transmembrane helix</keyword>
<feature type="transmembrane region" description="Helical" evidence="1">
    <location>
        <begin position="240"/>
        <end position="261"/>
    </location>
</feature>
<keyword evidence="1" id="KW-0472">Membrane</keyword>
<reference evidence="3" key="1">
    <citation type="submission" date="2022-05" db="EMBL/GenBank/DDBJ databases">
        <title>Jatrophihabitans sp. SB3-54 whole genome sequence.</title>
        <authorList>
            <person name="Suh M.K."/>
            <person name="Eom M.K."/>
            <person name="Kim J.S."/>
            <person name="Kim H.S."/>
            <person name="Do H.E."/>
            <person name="Shin Y.K."/>
            <person name="Lee J.-S."/>
        </authorList>
    </citation>
    <scope>NUCLEOTIDE SEQUENCE</scope>
    <source>
        <strain evidence="3">SB3-54</strain>
    </source>
</reference>
<keyword evidence="4" id="KW-1185">Reference proteome</keyword>
<dbReference type="EMBL" id="CP097463">
    <property type="protein sequence ID" value="WAX57746.1"/>
    <property type="molecule type" value="Genomic_DNA"/>
</dbReference>
<protein>
    <submittedName>
        <fullName evidence="3">DUF1206 domain-containing protein</fullName>
    </submittedName>
</protein>
<keyword evidence="1" id="KW-0812">Transmembrane</keyword>
<dbReference type="RefSeq" id="WP_269444293.1">
    <property type="nucleotide sequence ID" value="NZ_CP097463.1"/>
</dbReference>
<dbReference type="Pfam" id="PF06724">
    <property type="entry name" value="DUF1206"/>
    <property type="match status" value="3"/>
</dbReference>
<evidence type="ECO:0000313" key="3">
    <source>
        <dbReference type="EMBL" id="WAX57746.1"/>
    </source>
</evidence>
<feature type="transmembrane region" description="Helical" evidence="1">
    <location>
        <begin position="22"/>
        <end position="44"/>
    </location>
</feature>
<proteinExistence type="predicted"/>
<evidence type="ECO:0000313" key="4">
    <source>
        <dbReference type="Proteomes" id="UP001164693"/>
    </source>
</evidence>
<feature type="domain" description="DUF1206" evidence="2">
    <location>
        <begin position="197"/>
        <end position="266"/>
    </location>
</feature>
<name>A0ABY7JYW1_9ACTN</name>
<feature type="transmembrane region" description="Helical" evidence="1">
    <location>
        <begin position="191"/>
        <end position="220"/>
    </location>
</feature>
<evidence type="ECO:0000256" key="1">
    <source>
        <dbReference type="SAM" id="Phobius"/>
    </source>
</evidence>
<feature type="transmembrane region" description="Helical" evidence="1">
    <location>
        <begin position="149"/>
        <end position="170"/>
    </location>
</feature>
<accession>A0ABY7JYW1</accession>
<feature type="transmembrane region" description="Helical" evidence="1">
    <location>
        <begin position="64"/>
        <end position="84"/>
    </location>
</feature>
<organism evidence="3 4">
    <name type="scientific">Jatrophihabitans cynanchi</name>
    <dbReference type="NCBI Taxonomy" id="2944128"/>
    <lineage>
        <taxon>Bacteria</taxon>
        <taxon>Bacillati</taxon>
        <taxon>Actinomycetota</taxon>
        <taxon>Actinomycetes</taxon>
        <taxon>Jatrophihabitantales</taxon>
        <taxon>Jatrophihabitantaceae</taxon>
        <taxon>Jatrophihabitans</taxon>
    </lineage>
</organism>
<feature type="domain" description="DUF1206" evidence="2">
    <location>
        <begin position="22"/>
        <end position="89"/>
    </location>
</feature>
<evidence type="ECO:0000259" key="2">
    <source>
        <dbReference type="Pfam" id="PF06724"/>
    </source>
</evidence>
<dbReference type="Proteomes" id="UP001164693">
    <property type="component" value="Chromosome"/>
</dbReference>
<feature type="transmembrane region" description="Helical" evidence="1">
    <location>
        <begin position="105"/>
        <end position="123"/>
    </location>
</feature>